<keyword evidence="2" id="KW-1185">Reference proteome</keyword>
<evidence type="ECO:0000313" key="2">
    <source>
        <dbReference type="Proteomes" id="UP000316598"/>
    </source>
</evidence>
<dbReference type="AlphaFoldDB" id="A0A5C5WMQ0"/>
<dbReference type="Proteomes" id="UP000316598">
    <property type="component" value="Unassembled WGS sequence"/>
</dbReference>
<dbReference type="OrthoDB" id="9793997at2"/>
<name>A0A5C5WMQ0_9BACT</name>
<evidence type="ECO:0008006" key="3">
    <source>
        <dbReference type="Google" id="ProtNLM"/>
    </source>
</evidence>
<dbReference type="EMBL" id="SJPI01000002">
    <property type="protein sequence ID" value="TWT51283.1"/>
    <property type="molecule type" value="Genomic_DNA"/>
</dbReference>
<protein>
    <recommendedName>
        <fullName evidence="3">Recombination-associated protein RdgC</fullName>
    </recommendedName>
</protein>
<sequence length="391" mass="44090">MPFLRGNLGFERFSVAGFDSQIFTDEHIEIFRGNAAGRNESSSTENVHVGFLGGDHLFDQEFDLHKNVINDATHFSVRIDTNQIPAAIRTAWLQMELAGYAKDSPSGVATKSQRKEAKEAVEQRCEVEAASGKFRRMQQFPMLWDFANGQLYFGGSVGTASAFGIDLFERTFEVELRRVGAGLIAQEWAIENECFGELDDLVPARFVATHEHHSLPWANEHTQLPDFLGNEFLLWLWWMTENDHDTITLADDSDVAVILTKTLALECPGGESGKETISAEFPTQLPEAMRALQSGKLPRKTGMQIVSDGRTFDLVLQAETFAISAAKIHLDEEEEFSDDDRIDAIRLLSDTVDMMYHAFLARRINKDWDKEIKQIEKWLKRPESTQIKAAA</sequence>
<organism evidence="1 2">
    <name type="scientific">Rubripirellula amarantea</name>
    <dbReference type="NCBI Taxonomy" id="2527999"/>
    <lineage>
        <taxon>Bacteria</taxon>
        <taxon>Pseudomonadati</taxon>
        <taxon>Planctomycetota</taxon>
        <taxon>Planctomycetia</taxon>
        <taxon>Pirellulales</taxon>
        <taxon>Pirellulaceae</taxon>
        <taxon>Rubripirellula</taxon>
    </lineage>
</organism>
<comment type="caution">
    <text evidence="1">The sequence shown here is derived from an EMBL/GenBank/DDBJ whole genome shotgun (WGS) entry which is preliminary data.</text>
</comment>
<evidence type="ECO:0000313" key="1">
    <source>
        <dbReference type="EMBL" id="TWT51283.1"/>
    </source>
</evidence>
<accession>A0A5C5WMQ0</accession>
<dbReference type="RefSeq" id="WP_146516361.1">
    <property type="nucleotide sequence ID" value="NZ_SJPI01000002.1"/>
</dbReference>
<proteinExistence type="predicted"/>
<reference evidence="1 2" key="1">
    <citation type="submission" date="2019-02" db="EMBL/GenBank/DDBJ databases">
        <title>Deep-cultivation of Planctomycetes and their phenomic and genomic characterization uncovers novel biology.</title>
        <authorList>
            <person name="Wiegand S."/>
            <person name="Jogler M."/>
            <person name="Boedeker C."/>
            <person name="Pinto D."/>
            <person name="Vollmers J."/>
            <person name="Rivas-Marin E."/>
            <person name="Kohn T."/>
            <person name="Peeters S.H."/>
            <person name="Heuer A."/>
            <person name="Rast P."/>
            <person name="Oberbeckmann S."/>
            <person name="Bunk B."/>
            <person name="Jeske O."/>
            <person name="Meyerdierks A."/>
            <person name="Storesund J.E."/>
            <person name="Kallscheuer N."/>
            <person name="Luecker S."/>
            <person name="Lage O.M."/>
            <person name="Pohl T."/>
            <person name="Merkel B.J."/>
            <person name="Hornburger P."/>
            <person name="Mueller R.-W."/>
            <person name="Bruemmer F."/>
            <person name="Labrenz M."/>
            <person name="Spormann A.M."/>
            <person name="Op Den Camp H."/>
            <person name="Overmann J."/>
            <person name="Amann R."/>
            <person name="Jetten M.S.M."/>
            <person name="Mascher T."/>
            <person name="Medema M.H."/>
            <person name="Devos D.P."/>
            <person name="Kaster A.-K."/>
            <person name="Ovreas L."/>
            <person name="Rohde M."/>
            <person name="Galperin M.Y."/>
            <person name="Jogler C."/>
        </authorList>
    </citation>
    <scope>NUCLEOTIDE SEQUENCE [LARGE SCALE GENOMIC DNA]</scope>
    <source>
        <strain evidence="1 2">Pla22</strain>
    </source>
</reference>
<gene>
    <name evidence="1" type="ORF">Pla22_40600</name>
</gene>